<dbReference type="Gene3D" id="3.40.50.300">
    <property type="entry name" value="P-loop containing nucleotide triphosphate hydrolases"/>
    <property type="match status" value="1"/>
</dbReference>
<evidence type="ECO:0000313" key="4">
    <source>
        <dbReference type="Proteomes" id="UP000076874"/>
    </source>
</evidence>
<dbReference type="PANTHER" id="PTHR36681">
    <property type="entry name" value="NUCLEAR GTPASE, GERMINAL CENTER-ASSOCIATED, TANDEM DUPLICATE 3"/>
    <property type="match status" value="1"/>
</dbReference>
<organism evidence="3 4">
    <name type="scientific">Niveomyces insectorum RCEF 264</name>
    <dbReference type="NCBI Taxonomy" id="1081102"/>
    <lineage>
        <taxon>Eukaryota</taxon>
        <taxon>Fungi</taxon>
        <taxon>Dikarya</taxon>
        <taxon>Ascomycota</taxon>
        <taxon>Pezizomycotina</taxon>
        <taxon>Sordariomycetes</taxon>
        <taxon>Hypocreomycetidae</taxon>
        <taxon>Hypocreales</taxon>
        <taxon>Cordycipitaceae</taxon>
        <taxon>Niveomyces</taxon>
    </lineage>
</organism>
<feature type="compositionally biased region" description="Basic residues" evidence="1">
    <location>
        <begin position="1139"/>
        <end position="1150"/>
    </location>
</feature>
<feature type="region of interest" description="Disordered" evidence="1">
    <location>
        <begin position="1003"/>
        <end position="1023"/>
    </location>
</feature>
<feature type="region of interest" description="Disordered" evidence="1">
    <location>
        <begin position="244"/>
        <end position="279"/>
    </location>
</feature>
<feature type="compositionally biased region" description="Acidic residues" evidence="1">
    <location>
        <begin position="1082"/>
        <end position="1097"/>
    </location>
</feature>
<feature type="compositionally biased region" description="Basic and acidic residues" evidence="1">
    <location>
        <begin position="259"/>
        <end position="276"/>
    </location>
</feature>
<feature type="region of interest" description="Disordered" evidence="1">
    <location>
        <begin position="583"/>
        <end position="617"/>
    </location>
</feature>
<evidence type="ECO:0000259" key="2">
    <source>
        <dbReference type="Pfam" id="PF00350"/>
    </source>
</evidence>
<dbReference type="EMBL" id="AZHD01000012">
    <property type="protein sequence ID" value="OAA58455.1"/>
    <property type="molecule type" value="Genomic_DNA"/>
</dbReference>
<comment type="caution">
    <text evidence="3">The sequence shown here is derived from an EMBL/GenBank/DDBJ whole genome shotgun (WGS) entry which is preliminary data.</text>
</comment>
<dbReference type="InterPro" id="IPR045063">
    <property type="entry name" value="Dynamin_N"/>
</dbReference>
<feature type="compositionally biased region" description="Basic and acidic residues" evidence="1">
    <location>
        <begin position="1014"/>
        <end position="1023"/>
    </location>
</feature>
<reference evidence="3 4" key="1">
    <citation type="journal article" date="2016" name="Genome Biol. Evol.">
        <title>Divergent and convergent evolution of fungal pathogenicity.</title>
        <authorList>
            <person name="Shang Y."/>
            <person name="Xiao G."/>
            <person name="Zheng P."/>
            <person name="Cen K."/>
            <person name="Zhan S."/>
            <person name="Wang C."/>
        </authorList>
    </citation>
    <scope>NUCLEOTIDE SEQUENCE [LARGE SCALE GENOMIC DNA]</scope>
    <source>
        <strain evidence="3 4">RCEF 264</strain>
    </source>
</reference>
<dbReference type="Proteomes" id="UP000076874">
    <property type="component" value="Unassembled WGS sequence"/>
</dbReference>
<feature type="region of interest" description="Disordered" evidence="1">
    <location>
        <begin position="1050"/>
        <end position="1156"/>
    </location>
</feature>
<sequence length="1156" mass="127598">MSEEPQVRDAEDAAGHVHGQEENAPTFPEDDLTALLSLKASMEPSPPPTESQGYITSETEKPSSSASTPPSPAPSPVSDDGIFVPKFEPSPDTPYPWADGESYPPERRVEILEEAVDVAMRSGQQIVQILRKAETIEGQPKFHDWIKEYEDILKTQKAFSFRVGVSGYTGAGKTTILNALLDYNDLLPSGSEGAATGVVCVVHGNTDTRPTKRFRADVRFRQRREVEEWLELQFQDLRALGARRANKHGDDSDDNGSDSDYREESDNDAADRRGDLGDTDLSEQFAPIRAVWGYEEEALRTMTPADLLASDADIAKLLSTTFTICDGDADTFSDKIKPYLDCTPHPTMTTEACGHEVCLWPLIEHVDLYVPAAVLANGVSLEDLPGLGDAVEMRAKVAHERFNALDATIIVSAAIRAADESVAAKLISDNQAVRLQLDNKLNRHTFCVVVSKTDDLEWEPYLRKSMRAPDGAKVRDHYETFLELRRDAKQLATHRKAALKLQSETAAKCEQLEANNDFRRLGPAKQHLAQLKHQLAEMAREQEDLVAKQAYYSGLLCFECTQARNEKVRRKLQENFLRKKRRLIQSKNGAPLPPDRDGSSNNSNSNNGAAADREDEDSIEVLPVSARAYMRLKQPDASCVNGFPEKNYTGIPALRAWVRRATVPARTQHATALLHRLHVLLGRLKAWFDHEHLEIQSFADPSLVLRQILDPFEETLVENLKICSTDLVRSVERCNPLEDAMTTLSVPARGRAKRFNPKCRKDVLELVERWRLRDPRALDKDKSPAMHVSTHAAIVRRKGGRATIVYTEVTALWTKAFHQTLPQAALVAGNSILEAWDVSLKKISGILPMYFPNQRAYLGQQLAAFRGIRDYVINQVEKAMFEVALKARAVHPTVGVVLERGWRNAFRFWGGGGESDCMALLGILSKGSMMRRQEQLLRFAGNKTTPLIRKAIEGMGKQIQANVTAFQLAVAAIWDDGLAKIKAQIEAMTTDLVGVGHAEQARAASGQDAADSVNNHRADEQASRHTAQQLQSAVNEVILRWHSDWAVPSSFSRLRGSSNGSGKTDDCGGREEGTAVPADYLSEPDEALVEAPSDAEDAAYQPRKKGTRTARVSNKRKNGGSGGGGVDDNPLGEDACSKAPRKKKAKKAAKKAGPTA</sequence>
<dbReference type="SUPFAM" id="SSF52540">
    <property type="entry name" value="P-loop containing nucleoside triphosphate hydrolases"/>
    <property type="match status" value="1"/>
</dbReference>
<accession>A0A167RC09</accession>
<feature type="compositionally biased region" description="Basic and acidic residues" evidence="1">
    <location>
        <begin position="1063"/>
        <end position="1073"/>
    </location>
</feature>
<dbReference type="InterPro" id="IPR027417">
    <property type="entry name" value="P-loop_NTPase"/>
</dbReference>
<feature type="compositionally biased region" description="Basic and acidic residues" evidence="1">
    <location>
        <begin position="1"/>
        <end position="21"/>
    </location>
</feature>
<keyword evidence="4" id="KW-1185">Reference proteome</keyword>
<feature type="compositionally biased region" description="Polar residues" evidence="1">
    <location>
        <begin position="1050"/>
        <end position="1062"/>
    </location>
</feature>
<proteinExistence type="predicted"/>
<dbReference type="PANTHER" id="PTHR36681:SF3">
    <property type="entry name" value="NUCLEAR GTPASE, GERMINAL CENTER-ASSOCIATED, TANDEM DUPLICATE 3"/>
    <property type="match status" value="1"/>
</dbReference>
<dbReference type="OrthoDB" id="3598281at2759"/>
<feature type="region of interest" description="Disordered" evidence="1">
    <location>
        <begin position="1"/>
        <end position="102"/>
    </location>
</feature>
<evidence type="ECO:0000313" key="3">
    <source>
        <dbReference type="EMBL" id="OAA58455.1"/>
    </source>
</evidence>
<dbReference type="Pfam" id="PF00350">
    <property type="entry name" value="Dynamin_N"/>
    <property type="match status" value="1"/>
</dbReference>
<evidence type="ECO:0000256" key="1">
    <source>
        <dbReference type="SAM" id="MobiDB-lite"/>
    </source>
</evidence>
<gene>
    <name evidence="3" type="ORF">SPI_06528</name>
</gene>
<feature type="compositionally biased region" description="Basic residues" evidence="1">
    <location>
        <begin position="1102"/>
        <end position="1118"/>
    </location>
</feature>
<protein>
    <submittedName>
        <fullName evidence="3">Dynamin, GTPase domain protein</fullName>
    </submittedName>
</protein>
<feature type="domain" description="Dynamin N-terminal" evidence="2">
    <location>
        <begin position="163"/>
        <end position="428"/>
    </location>
</feature>
<name>A0A167RC09_9HYPO</name>
<dbReference type="AlphaFoldDB" id="A0A167RC09"/>